<dbReference type="InterPro" id="IPR034085">
    <property type="entry name" value="TOG"/>
</dbReference>
<evidence type="ECO:0000259" key="6">
    <source>
        <dbReference type="SMART" id="SM01349"/>
    </source>
</evidence>
<protein>
    <recommendedName>
        <fullName evidence="6">TOG domain-containing protein</fullName>
    </recommendedName>
</protein>
<dbReference type="GO" id="GO:0061863">
    <property type="term" value="F:microtubule plus end polymerase"/>
    <property type="evidence" value="ECO:0007669"/>
    <property type="project" value="InterPro"/>
</dbReference>
<evidence type="ECO:0000256" key="4">
    <source>
        <dbReference type="ARBA" id="ARBA00023212"/>
    </source>
</evidence>
<dbReference type="VEuPathDB" id="AmoebaDB:EIN_498290"/>
<keyword evidence="3" id="KW-0677">Repeat</keyword>
<dbReference type="Proteomes" id="UP000014680">
    <property type="component" value="Unassembled WGS sequence"/>
</dbReference>
<dbReference type="GO" id="GO:0046785">
    <property type="term" value="P:microtubule polymerization"/>
    <property type="evidence" value="ECO:0007669"/>
    <property type="project" value="InterPro"/>
</dbReference>
<evidence type="ECO:0000256" key="2">
    <source>
        <dbReference type="ARBA" id="ARBA00022490"/>
    </source>
</evidence>
<keyword evidence="5" id="KW-0175">Coiled coil</keyword>
<dbReference type="InterPro" id="IPR011989">
    <property type="entry name" value="ARM-like"/>
</dbReference>
<dbReference type="InterPro" id="IPR045110">
    <property type="entry name" value="XMAP215"/>
</dbReference>
<accession>A0A0A1UDV8</accession>
<evidence type="ECO:0000313" key="8">
    <source>
        <dbReference type="Proteomes" id="UP000014680"/>
    </source>
</evidence>
<dbReference type="InterPro" id="IPR016024">
    <property type="entry name" value="ARM-type_fold"/>
</dbReference>
<feature type="coiled-coil region" evidence="5">
    <location>
        <begin position="1233"/>
        <end position="1266"/>
    </location>
</feature>
<dbReference type="Pfam" id="PF23271">
    <property type="entry name" value="HEAT_GCN1"/>
    <property type="match status" value="1"/>
</dbReference>
<name>A0A0A1UDV8_ENTIV</name>
<organism evidence="7 8">
    <name type="scientific">Entamoeba invadens IP1</name>
    <dbReference type="NCBI Taxonomy" id="370355"/>
    <lineage>
        <taxon>Eukaryota</taxon>
        <taxon>Amoebozoa</taxon>
        <taxon>Evosea</taxon>
        <taxon>Archamoebae</taxon>
        <taxon>Mastigamoebida</taxon>
        <taxon>Entamoebidae</taxon>
        <taxon>Entamoeba</taxon>
    </lineage>
</organism>
<proteinExistence type="predicted"/>
<dbReference type="KEGG" id="eiv:EIN_498290"/>
<keyword evidence="4" id="KW-0206">Cytoskeleton</keyword>
<evidence type="ECO:0000313" key="7">
    <source>
        <dbReference type="EMBL" id="ELP94629.1"/>
    </source>
</evidence>
<dbReference type="InterPro" id="IPR057546">
    <property type="entry name" value="HEAT_GCN1"/>
</dbReference>
<dbReference type="InterPro" id="IPR048491">
    <property type="entry name" value="XMAP215_CLASP_TOG"/>
</dbReference>
<gene>
    <name evidence="7" type="ORF">EIN_498290</name>
</gene>
<dbReference type="PANTHER" id="PTHR12609">
    <property type="entry name" value="MICROTUBULE ASSOCIATED PROTEIN XMAP215"/>
    <property type="match status" value="1"/>
</dbReference>
<evidence type="ECO:0000256" key="1">
    <source>
        <dbReference type="ARBA" id="ARBA00004245"/>
    </source>
</evidence>
<evidence type="ECO:0000256" key="5">
    <source>
        <dbReference type="SAM" id="Coils"/>
    </source>
</evidence>
<dbReference type="SUPFAM" id="SSF48371">
    <property type="entry name" value="ARM repeat"/>
    <property type="match status" value="1"/>
</dbReference>
<sequence>MTAEEKEKVEMSLFEKMSDKSWKLRSEAYQTLEQQFKANDFTNVDPFLGKIEEVVVDNNATAQENALLAVLSYFEKNGDDRAREIGRKIVTKIGEKGLVGRAKGKERTLELYNQMVEIGLNEEVFAALCEASKHKNIKMNSEAIKAVENILRLFGVKIFCFEELTNVLKEWVVHRDKESRQGALRIVHFLVSELGDTRMTNFVNTIPPAQKKDYDVFCSQNPFKKTEVIRNVRDGVILTVAKESLNKMEEEKVVERVKIVKILPPNFFVIVRGGKWKEKRDALNTLNTTLNKFCGVVESVEEVKEELKKLITENNVVVCSCAMKTVEELTKKNCDMSTTYRTITEHLKESNKNIVNTIIDTFVNVLKNYDEVIELLNEVKGTSVSNMNVMLLSQKLLEKFKEVVSNKVSNWADLFSECLQDQRKESRDEATKSLMVYVQINGFTVLDLLHNVSEERLKIVRKRINGEVCNSENPSQVFPTDTISETKNMNFTINLPKKMETVAPNKVEKTGKLEKIDKRVFQGNSAPNIERVRTLPKPELKRDGSARPVSKGVQRYTKPTKTNTAMQPVKKEKKLNITEILRNLKSSDWKRQITALEDAEVYLKTGRINTNESDILVSELKTKITDPKRALATVAIKTLNALVCSIKVGFQRHIAVVMPSVIVQLGETNKQIKENAKEVMISIGNELGLPAVMGQLYNSLYLNNNPSIRKSALEVLDFFCTKMDEKEAQVVRNIIVLLMRHLNERNLELRKLAEGVVTKMMKLFGTSIFKERVHELNPNETSAFNDFFRRSAFSGLTKKGDKSGTDSQKTRFAEDFTEKTGQMEEEQVSDNKKMITKKLTHLIKVCRDSVSQPVIRKSSNDLNISCVENMTKAMEEEPTIIDDNMNVVPMRKTISNLQQNGDIPEFGKPTVSLIQRCATISMVVKNVGQNPVIVRSQTMIPTELLVLYKIPDTYIKDVLRLGAEMLPQDYLQRLISLSQRDVDLCLTAVNNLDVTKTNFEEFIMTWGCILLLKGDFNLLPKFCLIVRKFLEEKVKNGTSLENVRSQKFVEYLFKSAQYFSSEIIVISRLLLLTLTPFKLIEILWKVYTTSHLMTRSTCLMVLNNLFDDMNGQIELPSNFLIEMFFTIYSKASKRNNELGALYVLGKLYNEIGRDLINQLMKEKDVKCDHKFDELIRCTADYLRSRQMLFRTSGERKSIDDGISDIEGFGSIGEQNMELVSYVSGVDSKKESPMSQKKKELKEMSRMEEKELQETLKNKEKKETENNELVVIPQTNTIAPVAQQNGGDEKTMKLETPNQVKITEIAIPQTEQKEVAPIQTITKMVEEVKTPPHPLQIDLNMTEMTKMQSVVSTVKEKEVGKEGIPPPLNLEESKMPAKMSLEGDDLSDISEVQKVSEISIGKPMEITPEKREEIVNQPPSTAIIAAPTIEHKAMEEEVFSGFDNNTISQELVMKKITPITLHQNNEIDLIQNNVESDVFNESVALANPNEIEKNDKTLFAPPTEFSLASPIQTKEIEKPEFLSAKVSPYVSQVLSPRNVIKSARPKKHAAPRVAKNLFEKSPVSSAVRVKVLEPKEKSEKESEVKRVNQIIQSINAKQSLHPSKAEFKPSPTLQKSAQSEYITVTNDKHNTFDTPLTRDYEHHGEITRRRNCLAPTMSEETQLVDQNKFPEKMARSKSAISDPQIIALQRSLATRPKISPIKKVMHYSPLPSVPNWKDIK</sequence>
<dbReference type="Gene3D" id="1.25.10.10">
    <property type="entry name" value="Leucine-rich Repeat Variant"/>
    <property type="match status" value="3"/>
</dbReference>
<dbReference type="GO" id="GO:0007051">
    <property type="term" value="P:spindle organization"/>
    <property type="evidence" value="ECO:0007669"/>
    <property type="project" value="InterPro"/>
</dbReference>
<keyword evidence="2" id="KW-0963">Cytoplasm</keyword>
<reference evidence="7 8" key="1">
    <citation type="submission" date="2012-10" db="EMBL/GenBank/DDBJ databases">
        <authorList>
            <person name="Zafar N."/>
            <person name="Inman J."/>
            <person name="Hall N."/>
            <person name="Lorenzi H."/>
            <person name="Caler E."/>
        </authorList>
    </citation>
    <scope>NUCLEOTIDE SEQUENCE [LARGE SCALE GENOMIC DNA]</scope>
    <source>
        <strain evidence="7 8">IP1</strain>
    </source>
</reference>
<dbReference type="OrthoDB" id="205662at2759"/>
<dbReference type="SMART" id="SM01349">
    <property type="entry name" value="TOG"/>
    <property type="match status" value="3"/>
</dbReference>
<feature type="domain" description="TOG" evidence="6">
    <location>
        <begin position="2"/>
        <end position="227"/>
    </location>
</feature>
<feature type="domain" description="TOG" evidence="6">
    <location>
        <begin position="564"/>
        <end position="797"/>
    </location>
</feature>
<dbReference type="RefSeq" id="XP_004261400.1">
    <property type="nucleotide sequence ID" value="XM_004261352.1"/>
</dbReference>
<dbReference type="GeneID" id="14893651"/>
<comment type="subcellular location">
    <subcellularLocation>
        <location evidence="1">Cytoplasm</location>
        <location evidence="1">Cytoskeleton</location>
    </subcellularLocation>
</comment>
<dbReference type="GO" id="GO:0030951">
    <property type="term" value="P:establishment or maintenance of microtubule cytoskeleton polarity"/>
    <property type="evidence" value="ECO:0007669"/>
    <property type="project" value="InterPro"/>
</dbReference>
<evidence type="ECO:0000256" key="3">
    <source>
        <dbReference type="ARBA" id="ARBA00022737"/>
    </source>
</evidence>
<dbReference type="EMBL" id="KB206184">
    <property type="protein sequence ID" value="ELP94629.1"/>
    <property type="molecule type" value="Genomic_DNA"/>
</dbReference>
<dbReference type="Pfam" id="PF21041">
    <property type="entry name" value="XMAP215_CLASP_TOG"/>
    <property type="match status" value="1"/>
</dbReference>
<keyword evidence="8" id="KW-1185">Reference proteome</keyword>
<dbReference type="GO" id="GO:0051010">
    <property type="term" value="F:microtubule plus-end binding"/>
    <property type="evidence" value="ECO:0007669"/>
    <property type="project" value="InterPro"/>
</dbReference>
<feature type="domain" description="TOG" evidence="6">
    <location>
        <begin position="252"/>
        <end position="473"/>
    </location>
</feature>
<dbReference type="OMA" id="PNITEPK"/>
<dbReference type="GO" id="GO:0005856">
    <property type="term" value="C:cytoskeleton"/>
    <property type="evidence" value="ECO:0007669"/>
    <property type="project" value="UniProtKB-SubCell"/>
</dbReference>